<feature type="compositionally biased region" description="Polar residues" evidence="2">
    <location>
        <begin position="297"/>
        <end position="306"/>
    </location>
</feature>
<evidence type="ECO:0000313" key="3">
    <source>
        <dbReference type="EMBL" id="KAG9391534.1"/>
    </source>
</evidence>
<keyword evidence="4" id="KW-1185">Reference proteome</keyword>
<feature type="compositionally biased region" description="Basic residues" evidence="2">
    <location>
        <begin position="270"/>
        <end position="284"/>
    </location>
</feature>
<feature type="region of interest" description="Disordered" evidence="2">
    <location>
        <begin position="178"/>
        <end position="219"/>
    </location>
</feature>
<feature type="compositionally biased region" description="Polar residues" evidence="2">
    <location>
        <begin position="242"/>
        <end position="263"/>
    </location>
</feature>
<reference evidence="3" key="1">
    <citation type="submission" date="2021-05" db="EMBL/GenBank/DDBJ databases">
        <title>A free-living protist that lacks canonical eukaryotic 1 DNA replication and segregation systems.</title>
        <authorList>
            <person name="Salas-Leiva D.E."/>
            <person name="Tromer E.C."/>
            <person name="Curtis B.A."/>
            <person name="Jerlstrom-Hultqvist J."/>
            <person name="Kolisko M."/>
            <person name="Yi Z."/>
            <person name="Salas-Leiva J.S."/>
            <person name="Gallot-Lavallee L."/>
            <person name="Kops G.J.P.L."/>
            <person name="Archibald J.M."/>
            <person name="Simpson A.G.B."/>
            <person name="Roger A.J."/>
        </authorList>
    </citation>
    <scope>NUCLEOTIDE SEQUENCE</scope>
    <source>
        <strain evidence="3">BICM</strain>
    </source>
</reference>
<comment type="caution">
    <text evidence="3">The sequence shown here is derived from an EMBL/GenBank/DDBJ whole genome shotgun (WGS) entry which is preliminary data.</text>
</comment>
<feature type="coiled-coil region" evidence="1">
    <location>
        <begin position="88"/>
        <end position="153"/>
    </location>
</feature>
<proteinExistence type="predicted"/>
<feature type="region of interest" description="Disordered" evidence="2">
    <location>
        <begin position="1"/>
        <end position="43"/>
    </location>
</feature>
<keyword evidence="1" id="KW-0175">Coiled coil</keyword>
<name>A0A8J6B0C3_9EUKA</name>
<dbReference type="Proteomes" id="UP000717585">
    <property type="component" value="Unassembled WGS sequence"/>
</dbReference>
<sequence>MASPGNSGDEPFNPSKLLRRMRDEHRGSRQSLGSTPMVYSHETPYDTQSIGYMSTIGRPQSVLHTYGESQAPSMSVVSRMKTSYEISLQELESERQAHAESKRELDRLKADLETARIEYKSAHEEMNSQLQRIAVLDNDNRRLQQEVTSLRQLIPSKLEELVKRASSIVSGLGPIQPQGGVAAPAQPTAQVAQGRSQQPQGGYQTSGEDHMYHPSAQYASPGVAGVRDLGLSYLDDSGGQSFYQEYQMSPGQTQNDGNTSMLSSAWGGSPKKKQGPRTKRRKPKQSGDDEIVRLRVPSTNLSLTLT</sequence>
<evidence type="ECO:0000256" key="1">
    <source>
        <dbReference type="SAM" id="Coils"/>
    </source>
</evidence>
<feature type="compositionally biased region" description="Low complexity" evidence="2">
    <location>
        <begin position="178"/>
        <end position="194"/>
    </location>
</feature>
<gene>
    <name evidence="3" type="ORF">J8273_6298</name>
</gene>
<feature type="region of interest" description="Disordered" evidence="2">
    <location>
        <begin position="242"/>
        <end position="306"/>
    </location>
</feature>
<accession>A0A8J6B0C3</accession>
<dbReference type="EMBL" id="JAHDYR010000053">
    <property type="protein sequence ID" value="KAG9391534.1"/>
    <property type="molecule type" value="Genomic_DNA"/>
</dbReference>
<organism evidence="3 4">
    <name type="scientific">Carpediemonas membranifera</name>
    <dbReference type="NCBI Taxonomy" id="201153"/>
    <lineage>
        <taxon>Eukaryota</taxon>
        <taxon>Metamonada</taxon>
        <taxon>Carpediemonas-like organisms</taxon>
        <taxon>Carpediemonas</taxon>
    </lineage>
</organism>
<evidence type="ECO:0000256" key="2">
    <source>
        <dbReference type="SAM" id="MobiDB-lite"/>
    </source>
</evidence>
<dbReference type="AlphaFoldDB" id="A0A8J6B0C3"/>
<protein>
    <submittedName>
        <fullName evidence="3">Chromosome segregation protein</fullName>
    </submittedName>
</protein>
<feature type="compositionally biased region" description="Polar residues" evidence="2">
    <location>
        <begin position="195"/>
        <end position="206"/>
    </location>
</feature>
<evidence type="ECO:0000313" key="4">
    <source>
        <dbReference type="Proteomes" id="UP000717585"/>
    </source>
</evidence>